<dbReference type="Gene3D" id="1.10.10.60">
    <property type="entry name" value="Homeodomain-like"/>
    <property type="match status" value="2"/>
</dbReference>
<keyword evidence="8" id="KW-1185">Reference proteome</keyword>
<evidence type="ECO:0000259" key="6">
    <source>
        <dbReference type="PROSITE" id="PS51294"/>
    </source>
</evidence>
<dbReference type="PROSITE" id="PS51294">
    <property type="entry name" value="HTH_MYB"/>
    <property type="match status" value="2"/>
</dbReference>
<reference evidence="7" key="1">
    <citation type="submission" date="2016-10" db="EMBL/GenBank/DDBJ databases">
        <authorList>
            <person name="Benchimol M."/>
            <person name="Almeida L.G."/>
            <person name="Vasconcelos A.T."/>
            <person name="Perreira-Neves A."/>
            <person name="Rosa I.A."/>
            <person name="Tasca T."/>
            <person name="Bogo M.R."/>
            <person name="de Souza W."/>
        </authorList>
    </citation>
    <scope>NUCLEOTIDE SEQUENCE [LARGE SCALE GENOMIC DNA]</scope>
    <source>
        <strain evidence="7">K</strain>
    </source>
</reference>
<feature type="domain" description="Myb-like" evidence="5">
    <location>
        <begin position="91"/>
        <end position="143"/>
    </location>
</feature>
<feature type="domain" description="HTH myb-type" evidence="6">
    <location>
        <begin position="91"/>
        <end position="147"/>
    </location>
</feature>
<dbReference type="GO" id="GO:0001006">
    <property type="term" value="F:RNA polymerase III type 3 promoter sequence-specific DNA binding"/>
    <property type="evidence" value="ECO:0007669"/>
    <property type="project" value="TreeGrafter"/>
</dbReference>
<sequence>MQPNFLLPTITDLLPDDSKDKAPELSEIFCQYFNQSITEEIAYQEIEKLMNNGDTSTKFNDLLSELRKAVQQKPANPIPPAGAAPKLQIALMRKKSRQWTPEEDQRLIDAINSKGTDNWSNIAKIVGEGRTQAQCSQRWHRVLDPKISKSNWSREEEECLIGLVNHFGTKAWTKIAAKMGNRSDVQCRFRYRFLLKKADGNSEQIQPIALPQAMIMKGQEDPTAHEALEVGFSSMTE</sequence>
<feature type="domain" description="Myb-like" evidence="5">
    <location>
        <begin position="144"/>
        <end position="195"/>
    </location>
</feature>
<name>A0A1J4KQC3_9EUKA</name>
<dbReference type="VEuPathDB" id="TrichDB:TRFO_43317"/>
<gene>
    <name evidence="7" type="ORF">TRFO_43317</name>
</gene>
<keyword evidence="1" id="KW-0805">Transcription regulation</keyword>
<evidence type="ECO:0000256" key="3">
    <source>
        <dbReference type="ARBA" id="ARBA00023163"/>
    </source>
</evidence>
<feature type="domain" description="HTH myb-type" evidence="6">
    <location>
        <begin position="149"/>
        <end position="199"/>
    </location>
</feature>
<dbReference type="AlphaFoldDB" id="A0A1J4KQC3"/>
<dbReference type="OrthoDB" id="2143914at2759"/>
<organism evidence="7 8">
    <name type="scientific">Tritrichomonas foetus</name>
    <dbReference type="NCBI Taxonomy" id="1144522"/>
    <lineage>
        <taxon>Eukaryota</taxon>
        <taxon>Metamonada</taxon>
        <taxon>Parabasalia</taxon>
        <taxon>Tritrichomonadida</taxon>
        <taxon>Tritrichomonadidae</taxon>
        <taxon>Tritrichomonas</taxon>
    </lineage>
</organism>
<evidence type="ECO:0000256" key="4">
    <source>
        <dbReference type="ARBA" id="ARBA00023242"/>
    </source>
</evidence>
<dbReference type="EMBL" id="MLAK01000522">
    <property type="protein sequence ID" value="OHT13443.1"/>
    <property type="molecule type" value="Genomic_DNA"/>
</dbReference>
<dbReference type="InterPro" id="IPR017930">
    <property type="entry name" value="Myb_dom"/>
</dbReference>
<evidence type="ECO:0000313" key="8">
    <source>
        <dbReference type="Proteomes" id="UP000179807"/>
    </source>
</evidence>
<proteinExistence type="predicted"/>
<protein>
    <submittedName>
        <fullName evidence="7">Myb-like DNA-binding domain containing protein</fullName>
    </submittedName>
</protein>
<accession>A0A1J4KQC3</accession>
<evidence type="ECO:0000256" key="1">
    <source>
        <dbReference type="ARBA" id="ARBA00023015"/>
    </source>
</evidence>
<dbReference type="GeneID" id="94849438"/>
<dbReference type="GO" id="GO:0042796">
    <property type="term" value="P:snRNA transcription by RNA polymerase III"/>
    <property type="evidence" value="ECO:0007669"/>
    <property type="project" value="TreeGrafter"/>
</dbReference>
<dbReference type="CDD" id="cd00167">
    <property type="entry name" value="SANT"/>
    <property type="match status" value="2"/>
</dbReference>
<dbReference type="SMART" id="SM00717">
    <property type="entry name" value="SANT"/>
    <property type="match status" value="2"/>
</dbReference>
<dbReference type="PROSITE" id="PS50090">
    <property type="entry name" value="MYB_LIKE"/>
    <property type="match status" value="2"/>
</dbReference>
<dbReference type="SUPFAM" id="SSF46689">
    <property type="entry name" value="Homeodomain-like"/>
    <property type="match status" value="2"/>
</dbReference>
<dbReference type="RefSeq" id="XP_068366579.1">
    <property type="nucleotide sequence ID" value="XM_068514734.1"/>
</dbReference>
<dbReference type="Proteomes" id="UP000179807">
    <property type="component" value="Unassembled WGS sequence"/>
</dbReference>
<evidence type="ECO:0000256" key="2">
    <source>
        <dbReference type="ARBA" id="ARBA00023125"/>
    </source>
</evidence>
<evidence type="ECO:0000259" key="5">
    <source>
        <dbReference type="PROSITE" id="PS50090"/>
    </source>
</evidence>
<dbReference type="GO" id="GO:0000978">
    <property type="term" value="F:RNA polymerase II cis-regulatory region sequence-specific DNA binding"/>
    <property type="evidence" value="ECO:0007669"/>
    <property type="project" value="TreeGrafter"/>
</dbReference>
<dbReference type="InterPro" id="IPR009057">
    <property type="entry name" value="Homeodomain-like_sf"/>
</dbReference>
<dbReference type="GO" id="GO:0042795">
    <property type="term" value="P:snRNA transcription by RNA polymerase II"/>
    <property type="evidence" value="ECO:0007669"/>
    <property type="project" value="TreeGrafter"/>
</dbReference>
<dbReference type="InterPro" id="IPR051575">
    <property type="entry name" value="Myb-like_DNA-bd"/>
</dbReference>
<dbReference type="InterPro" id="IPR001005">
    <property type="entry name" value="SANT/Myb"/>
</dbReference>
<keyword evidence="4" id="KW-0539">Nucleus</keyword>
<dbReference type="GO" id="GO:0019185">
    <property type="term" value="C:snRNA-activating protein complex"/>
    <property type="evidence" value="ECO:0007669"/>
    <property type="project" value="TreeGrafter"/>
</dbReference>
<dbReference type="PANTHER" id="PTHR46621:SF1">
    <property type="entry name" value="SNRNA-ACTIVATING PROTEIN COMPLEX SUBUNIT 4"/>
    <property type="match status" value="1"/>
</dbReference>
<keyword evidence="2" id="KW-0238">DNA-binding</keyword>
<keyword evidence="3" id="KW-0804">Transcription</keyword>
<dbReference type="PANTHER" id="PTHR46621">
    <property type="entry name" value="SNRNA-ACTIVATING PROTEIN COMPLEX SUBUNIT 4"/>
    <property type="match status" value="1"/>
</dbReference>
<evidence type="ECO:0000313" key="7">
    <source>
        <dbReference type="EMBL" id="OHT13443.1"/>
    </source>
</evidence>
<comment type="caution">
    <text evidence="7">The sequence shown here is derived from an EMBL/GenBank/DDBJ whole genome shotgun (WGS) entry which is preliminary data.</text>
</comment>
<dbReference type="Pfam" id="PF13921">
    <property type="entry name" value="Myb_DNA-bind_6"/>
    <property type="match status" value="1"/>
</dbReference>